<evidence type="ECO:0000256" key="3">
    <source>
        <dbReference type="ARBA" id="ARBA00022679"/>
    </source>
</evidence>
<evidence type="ECO:0000256" key="1">
    <source>
        <dbReference type="ARBA" id="ARBA00008361"/>
    </source>
</evidence>
<comment type="caution">
    <text evidence="4">The sequence shown here is derived from an EMBL/GenBank/DDBJ whole genome shotgun (WGS) entry which is preliminary data.</text>
</comment>
<evidence type="ECO:0000313" key="5">
    <source>
        <dbReference type="Proteomes" id="UP001430356"/>
    </source>
</evidence>
<comment type="similarity">
    <text evidence="1">Belongs to the methyltransferase superfamily.</text>
</comment>
<reference evidence="4 5" key="1">
    <citation type="journal article" date="2021" name="MBio">
        <title>A New Model Trypanosomatid, Novymonas esmeraldas: Genomic Perception of Its 'Candidatus Pandoraea novymonadis' Endosymbiont.</title>
        <authorList>
            <person name="Zakharova A."/>
            <person name="Saura A."/>
            <person name="Butenko A."/>
            <person name="Podesvova L."/>
            <person name="Warmusova S."/>
            <person name="Kostygov A.Y."/>
            <person name="Nenarokova A."/>
            <person name="Lukes J."/>
            <person name="Opperdoes F.R."/>
            <person name="Yurchenko V."/>
        </authorList>
    </citation>
    <scope>NUCLEOTIDE SEQUENCE [LARGE SCALE GENOMIC DNA]</scope>
    <source>
        <strain evidence="4 5">E262AT.01</strain>
    </source>
</reference>
<evidence type="ECO:0000313" key="4">
    <source>
        <dbReference type="EMBL" id="KAK7198322.1"/>
    </source>
</evidence>
<dbReference type="InterPro" id="IPR051419">
    <property type="entry name" value="Lys/N-term_MeTrsfase_sf"/>
</dbReference>
<dbReference type="SUPFAM" id="SSF53335">
    <property type="entry name" value="S-adenosyl-L-methionine-dependent methyltransferases"/>
    <property type="match status" value="1"/>
</dbReference>
<keyword evidence="3" id="KW-0808">Transferase</keyword>
<dbReference type="Gene3D" id="3.40.50.150">
    <property type="entry name" value="Vaccinia Virus protein VP39"/>
    <property type="match status" value="1"/>
</dbReference>
<accession>A0AAW0EXX1</accession>
<dbReference type="PANTHER" id="PTHR12176:SF80">
    <property type="entry name" value="EEF1A LYSINE METHYLTRANSFERASE 4"/>
    <property type="match status" value="1"/>
</dbReference>
<gene>
    <name evidence="4" type="ORF">NESM_000790100</name>
</gene>
<evidence type="ECO:0008006" key="6">
    <source>
        <dbReference type="Google" id="ProtNLM"/>
    </source>
</evidence>
<dbReference type="GO" id="GO:0008168">
    <property type="term" value="F:methyltransferase activity"/>
    <property type="evidence" value="ECO:0007669"/>
    <property type="project" value="UniProtKB-KW"/>
</dbReference>
<dbReference type="InterPro" id="IPR029063">
    <property type="entry name" value="SAM-dependent_MTases_sf"/>
</dbReference>
<dbReference type="AlphaFoldDB" id="A0AAW0EXX1"/>
<dbReference type="Proteomes" id="UP001430356">
    <property type="component" value="Unassembled WGS sequence"/>
</dbReference>
<evidence type="ECO:0000256" key="2">
    <source>
        <dbReference type="ARBA" id="ARBA00022603"/>
    </source>
</evidence>
<sequence>MEPSSNAEYSKQEYWDRRYTEEEHYDWFPSVYAASVAACFDAVEAVYRAQRDSAAFNGTLKVLHLGTGNSTLCADLRAAYEARYAAVDARPYRLVQVATDYSTVVIDHMRAKYGPAHPLTDVHWEVADIRDLADVRERHGPSFDVVLDKGTMDALQADKENSDMEVDIERMLREVSRCVEGAAVGAPVHRVFVQITWEIPHFRLYYTTKSTTQTYAWGSNVTYRFLGDSDMYRVYTYAVASSSCEPPRDAAAARS</sequence>
<proteinExistence type="inferred from homology"/>
<dbReference type="GO" id="GO:0032259">
    <property type="term" value="P:methylation"/>
    <property type="evidence" value="ECO:0007669"/>
    <property type="project" value="UniProtKB-KW"/>
</dbReference>
<keyword evidence="2" id="KW-0489">Methyltransferase</keyword>
<dbReference type="PANTHER" id="PTHR12176">
    <property type="entry name" value="SAM-DEPENDENT METHYLTRANSFERASE SUPERFAMILY PROTEIN"/>
    <property type="match status" value="1"/>
</dbReference>
<dbReference type="EMBL" id="JAECZO010000143">
    <property type="protein sequence ID" value="KAK7198322.1"/>
    <property type="molecule type" value="Genomic_DNA"/>
</dbReference>
<name>A0AAW0EXX1_9TRYP</name>
<organism evidence="4 5">
    <name type="scientific">Novymonas esmeraldas</name>
    <dbReference type="NCBI Taxonomy" id="1808958"/>
    <lineage>
        <taxon>Eukaryota</taxon>
        <taxon>Discoba</taxon>
        <taxon>Euglenozoa</taxon>
        <taxon>Kinetoplastea</taxon>
        <taxon>Metakinetoplastina</taxon>
        <taxon>Trypanosomatida</taxon>
        <taxon>Trypanosomatidae</taxon>
        <taxon>Novymonas</taxon>
    </lineage>
</organism>
<protein>
    <recommendedName>
        <fullName evidence="6">Methyltransferase domain-containing protein</fullName>
    </recommendedName>
</protein>
<keyword evidence="5" id="KW-1185">Reference proteome</keyword>